<reference evidence="2" key="1">
    <citation type="submission" date="2021-03" db="EMBL/GenBank/DDBJ databases">
        <authorList>
            <person name="Lu T."/>
            <person name="Wang Q."/>
            <person name="Han X."/>
        </authorList>
    </citation>
    <scope>NUCLEOTIDE SEQUENCE</scope>
    <source>
        <strain evidence="2">WQ 2009</strain>
    </source>
</reference>
<feature type="signal peptide" evidence="1">
    <location>
        <begin position="1"/>
        <end position="21"/>
    </location>
</feature>
<dbReference type="Proteomes" id="UP000679691">
    <property type="component" value="Unassembled WGS sequence"/>
</dbReference>
<keyword evidence="1" id="KW-0732">Signal</keyword>
<gene>
    <name evidence="2" type="ORF">J5U18_09135</name>
</gene>
<feature type="chain" id="PRO_5035930638" description="DUF4836 family protein" evidence="1">
    <location>
        <begin position="22"/>
        <end position="658"/>
    </location>
</feature>
<keyword evidence="3" id="KW-1185">Reference proteome</keyword>
<accession>A0A8T4HAC6</accession>
<proteinExistence type="predicted"/>
<dbReference type="RefSeq" id="WP_353547226.1">
    <property type="nucleotide sequence ID" value="NZ_JAGKSB010000009.1"/>
</dbReference>
<evidence type="ECO:0000313" key="3">
    <source>
        <dbReference type="Proteomes" id="UP000679691"/>
    </source>
</evidence>
<dbReference type="EMBL" id="JAGKSB010000009">
    <property type="protein sequence ID" value="MBP3943724.1"/>
    <property type="molecule type" value="Genomic_DNA"/>
</dbReference>
<sequence length="658" mass="74529">MYTKIVPFLALAATSTLQVQAQELTKKIPANAQFVVTFNNKAIIEQNSLELLTTSLAKFGATQDTVTANKILKITNLLHNDINLEKQSYVYRTVTDSLYHIGALLPLKPQHQLAETLFSKFNALSPINGYERRISKDGKILASWNKESLLILTGGIQNGYFEDEEVAKRYGLDITPYYSADDYAESDTAYAAEGELEEAVEAEETVEEAESFEAAEAAVEAAEAAVEAVEEATWITLETDEDAAYQLDSLTNDSLYTAYLARQATNDSLKNNLLVNWLASDFQQFIDPAKNLAANKQIVLNDSKNLVRFWFSNLDDLYKESLPYGMLSSVMGMSLENLQYGYKEATLDIIQDKNKLKFAAIFQVDDELYKDFKSIYSNKANKKFKQYIPQDILAYASINASTESYLKSMPNLINRWYAPLTGEYAEVVEIGTTALQIALDEKAISKVFRGDNVFYLNGLKKVDVTYTDYIYDDDYNYEEVTKTKQEYVPNFLWIASSEDQRLFKKMVEFGTKKSKITVKNGVYSLPKTSNLEALHIVFKKDLVFVGSDEAQIQAIHENRFQGSKDAQIIKDIYKYPFNLVINASKIPTVARQLEIPVSKTWENTMEELAGYGQLRMHSALLKKNKFYGELSLELPKKDKNAMEYILKQLISTVDTNDN</sequence>
<organism evidence="2 3">
    <name type="scientific">Rhinopithecimicrobium faecis</name>
    <dbReference type="NCBI Taxonomy" id="2820698"/>
    <lineage>
        <taxon>Bacteria</taxon>
        <taxon>Pseudomonadati</taxon>
        <taxon>Bacteroidota</taxon>
        <taxon>Sphingobacteriia</taxon>
        <taxon>Sphingobacteriales</taxon>
        <taxon>Sphingobacteriaceae</taxon>
        <taxon>Rhinopithecimicrobium</taxon>
    </lineage>
</organism>
<evidence type="ECO:0008006" key="4">
    <source>
        <dbReference type="Google" id="ProtNLM"/>
    </source>
</evidence>
<comment type="caution">
    <text evidence="2">The sequence shown here is derived from an EMBL/GenBank/DDBJ whole genome shotgun (WGS) entry which is preliminary data.</text>
</comment>
<evidence type="ECO:0000313" key="2">
    <source>
        <dbReference type="EMBL" id="MBP3943724.1"/>
    </source>
</evidence>
<name>A0A8T4HAC6_9SPHI</name>
<evidence type="ECO:0000256" key="1">
    <source>
        <dbReference type="SAM" id="SignalP"/>
    </source>
</evidence>
<protein>
    <recommendedName>
        <fullName evidence="4">DUF4836 family protein</fullName>
    </recommendedName>
</protein>
<dbReference type="AlphaFoldDB" id="A0A8T4HAC6"/>